<comment type="caution">
    <text evidence="8">The sequence shown here is derived from an EMBL/GenBank/DDBJ whole genome shotgun (WGS) entry which is preliminary data.</text>
</comment>
<dbReference type="GO" id="GO:0006353">
    <property type="term" value="P:DNA-templated transcription termination"/>
    <property type="evidence" value="ECO:0007669"/>
    <property type="project" value="UniProtKB-UniRule"/>
</dbReference>
<dbReference type="OrthoDB" id="9811381at2"/>
<proteinExistence type="inferred from homology"/>
<comment type="similarity">
    <text evidence="1 6">Belongs to the NusB family.</text>
</comment>
<dbReference type="HAMAP" id="MF_00073">
    <property type="entry name" value="NusB"/>
    <property type="match status" value="1"/>
</dbReference>
<dbReference type="Gene3D" id="1.10.940.10">
    <property type="entry name" value="NusB-like"/>
    <property type="match status" value="1"/>
</dbReference>
<keyword evidence="2 6" id="KW-0889">Transcription antitermination</keyword>
<keyword evidence="4 6" id="KW-0805">Transcription regulation</keyword>
<dbReference type="Proteomes" id="UP000279194">
    <property type="component" value="Unassembled WGS sequence"/>
</dbReference>
<dbReference type="GO" id="GO:0031564">
    <property type="term" value="P:transcription antitermination"/>
    <property type="evidence" value="ECO:0007669"/>
    <property type="project" value="UniProtKB-KW"/>
</dbReference>
<evidence type="ECO:0000313" key="9">
    <source>
        <dbReference type="Proteomes" id="UP000279194"/>
    </source>
</evidence>
<keyword evidence="3 6" id="KW-0694">RNA-binding</keyword>
<evidence type="ECO:0000256" key="4">
    <source>
        <dbReference type="ARBA" id="ARBA00023015"/>
    </source>
</evidence>
<organism evidence="8 9">
    <name type="scientific">Streptococcus hillyeri</name>
    <dbReference type="NCBI Taxonomy" id="2282420"/>
    <lineage>
        <taxon>Bacteria</taxon>
        <taxon>Bacillati</taxon>
        <taxon>Bacillota</taxon>
        <taxon>Bacilli</taxon>
        <taxon>Lactobacillales</taxon>
        <taxon>Streptococcaceae</taxon>
        <taxon>Streptococcus</taxon>
    </lineage>
</organism>
<evidence type="ECO:0000259" key="7">
    <source>
        <dbReference type="Pfam" id="PF01029"/>
    </source>
</evidence>
<dbReference type="EMBL" id="RCVM01000036">
    <property type="protein sequence ID" value="RLY01080.1"/>
    <property type="molecule type" value="Genomic_DNA"/>
</dbReference>
<dbReference type="InterPro" id="IPR035926">
    <property type="entry name" value="NusB-like_sf"/>
</dbReference>
<protein>
    <recommendedName>
        <fullName evidence="6">Transcription antitermination protein NusB</fullName>
    </recommendedName>
    <alternativeName>
        <fullName evidence="6">Antitermination factor NusB</fullName>
    </alternativeName>
</protein>
<dbReference type="GO" id="GO:0005829">
    <property type="term" value="C:cytosol"/>
    <property type="evidence" value="ECO:0007669"/>
    <property type="project" value="TreeGrafter"/>
</dbReference>
<dbReference type="PANTHER" id="PTHR11078">
    <property type="entry name" value="N UTILIZATION SUBSTANCE PROTEIN B-RELATED"/>
    <property type="match status" value="1"/>
</dbReference>
<evidence type="ECO:0000256" key="6">
    <source>
        <dbReference type="HAMAP-Rule" id="MF_00073"/>
    </source>
</evidence>
<dbReference type="PANTHER" id="PTHR11078:SF3">
    <property type="entry name" value="ANTITERMINATION NUSB DOMAIN-CONTAINING PROTEIN"/>
    <property type="match status" value="1"/>
</dbReference>
<keyword evidence="5 6" id="KW-0804">Transcription</keyword>
<dbReference type="NCBIfam" id="TIGR01951">
    <property type="entry name" value="nusB"/>
    <property type="match status" value="1"/>
</dbReference>
<dbReference type="NCBIfam" id="NF001223">
    <property type="entry name" value="PRK00202.1-1"/>
    <property type="match status" value="1"/>
</dbReference>
<keyword evidence="9" id="KW-1185">Reference proteome</keyword>
<dbReference type="SUPFAM" id="SSF48013">
    <property type="entry name" value="NusB-like"/>
    <property type="match status" value="1"/>
</dbReference>
<dbReference type="InterPro" id="IPR006027">
    <property type="entry name" value="NusB_RsmB_TIM44"/>
</dbReference>
<sequence length="141" mass="16466">MTDKLKHSRRDIRERAFQALFSLEFGGDLLQAGENAYRYDKHEESDEDVPVFLLNLIKGVWDHQKDLDEKIAEHLKKGWSLERLTLNDKILLRLALYEMQYEDTPGRVVVNEIIDIAKKYSDHTSAKFINGILTNFIVETD</sequence>
<feature type="domain" description="NusB/RsmB/TIM44" evidence="7">
    <location>
        <begin position="11"/>
        <end position="136"/>
    </location>
</feature>
<dbReference type="InterPro" id="IPR011605">
    <property type="entry name" value="NusB_fam"/>
</dbReference>
<evidence type="ECO:0000256" key="3">
    <source>
        <dbReference type="ARBA" id="ARBA00022884"/>
    </source>
</evidence>
<dbReference type="Pfam" id="PF01029">
    <property type="entry name" value="NusB"/>
    <property type="match status" value="1"/>
</dbReference>
<evidence type="ECO:0000256" key="5">
    <source>
        <dbReference type="ARBA" id="ARBA00023163"/>
    </source>
</evidence>
<name>A0A3L9DR31_9STRE</name>
<dbReference type="GO" id="GO:0003723">
    <property type="term" value="F:RNA binding"/>
    <property type="evidence" value="ECO:0007669"/>
    <property type="project" value="UniProtKB-UniRule"/>
</dbReference>
<evidence type="ECO:0000313" key="8">
    <source>
        <dbReference type="EMBL" id="RLY01080.1"/>
    </source>
</evidence>
<dbReference type="RefSeq" id="WP_121836452.1">
    <property type="nucleotide sequence ID" value="NZ_CP163513.1"/>
</dbReference>
<comment type="function">
    <text evidence="6">Involved in transcription antitermination. Required for transcription of ribosomal RNA (rRNA) genes. Binds specifically to the boxA antiterminator sequence of the ribosomal RNA (rrn) operons.</text>
</comment>
<reference evidence="8 9" key="1">
    <citation type="submission" date="2018-10" db="EMBL/GenBank/DDBJ databases">
        <title>Streptococcus hillyeri sp. nov., isolated from equine tracheal sample.</title>
        <authorList>
            <person name="Macfadyen A.C."/>
            <person name="Waller A."/>
            <person name="Paterson G.K."/>
        </authorList>
    </citation>
    <scope>NUCLEOTIDE SEQUENCE [LARGE SCALE GENOMIC DNA]</scope>
    <source>
        <strain evidence="8 9">28462</strain>
    </source>
</reference>
<evidence type="ECO:0000256" key="1">
    <source>
        <dbReference type="ARBA" id="ARBA00005952"/>
    </source>
</evidence>
<dbReference type="AlphaFoldDB" id="A0A3L9DR31"/>
<accession>A0A3L9DR31</accession>
<evidence type="ECO:0000256" key="2">
    <source>
        <dbReference type="ARBA" id="ARBA00022814"/>
    </source>
</evidence>
<gene>
    <name evidence="6 8" type="primary">nusB</name>
    <name evidence="8" type="ORF">EAF07_10280</name>
</gene>